<reference evidence="1" key="1">
    <citation type="submission" date="2020-07" db="EMBL/GenBank/DDBJ databases">
        <title>Multicomponent nature underlies the extraordinary mechanical properties of spider dragline silk.</title>
        <authorList>
            <person name="Kono N."/>
            <person name="Nakamura H."/>
            <person name="Mori M."/>
            <person name="Yoshida Y."/>
            <person name="Ohtoshi R."/>
            <person name="Malay A.D."/>
            <person name="Moran D.A.P."/>
            <person name="Tomita M."/>
            <person name="Numata K."/>
            <person name="Arakawa K."/>
        </authorList>
    </citation>
    <scope>NUCLEOTIDE SEQUENCE</scope>
</reference>
<evidence type="ECO:0000313" key="2">
    <source>
        <dbReference type="Proteomes" id="UP000887116"/>
    </source>
</evidence>
<comment type="caution">
    <text evidence="1">The sequence shown here is derived from an EMBL/GenBank/DDBJ whole genome shotgun (WGS) entry which is preliminary data.</text>
</comment>
<dbReference type="Proteomes" id="UP000887116">
    <property type="component" value="Unassembled WGS sequence"/>
</dbReference>
<dbReference type="AlphaFoldDB" id="A0A8X6LDH7"/>
<name>A0A8X6LDH7_TRICU</name>
<organism evidence="1 2">
    <name type="scientific">Trichonephila clavata</name>
    <name type="common">Joro spider</name>
    <name type="synonym">Nephila clavata</name>
    <dbReference type="NCBI Taxonomy" id="2740835"/>
    <lineage>
        <taxon>Eukaryota</taxon>
        <taxon>Metazoa</taxon>
        <taxon>Ecdysozoa</taxon>
        <taxon>Arthropoda</taxon>
        <taxon>Chelicerata</taxon>
        <taxon>Arachnida</taxon>
        <taxon>Araneae</taxon>
        <taxon>Araneomorphae</taxon>
        <taxon>Entelegynae</taxon>
        <taxon>Araneoidea</taxon>
        <taxon>Nephilidae</taxon>
        <taxon>Trichonephila</taxon>
    </lineage>
</organism>
<accession>A0A8X6LDH7</accession>
<proteinExistence type="predicted"/>
<protein>
    <submittedName>
        <fullName evidence="1">Uncharacterized protein</fullName>
    </submittedName>
</protein>
<sequence>MESQSFTELSPFTKGINNSKTSEQISALSSETTMVKSIKYNCYDDNGKKIIIDIDDFEEEEKEMKDLFDSDWTSSSNNPNFKMGSYKDAFHLKPTSTDALLVNSTDKNYIIGNTDLATEGEISNDTFNSNSVSSFSNPNFEMGSNTTILFFSNQFQLMHHRSTT</sequence>
<dbReference type="EMBL" id="BMAO01015817">
    <property type="protein sequence ID" value="GFR04512.1"/>
    <property type="molecule type" value="Genomic_DNA"/>
</dbReference>
<evidence type="ECO:0000313" key="1">
    <source>
        <dbReference type="EMBL" id="GFR04512.1"/>
    </source>
</evidence>
<keyword evidence="2" id="KW-1185">Reference proteome</keyword>
<gene>
    <name evidence="1" type="ORF">TNCT_732301</name>
</gene>